<accession>A0ABW5E4I0</accession>
<evidence type="ECO:0000256" key="1">
    <source>
        <dbReference type="SAM" id="MobiDB-lite"/>
    </source>
</evidence>
<dbReference type="CDD" id="cd00093">
    <property type="entry name" value="HTH_XRE"/>
    <property type="match status" value="1"/>
</dbReference>
<dbReference type="Pfam" id="PF01381">
    <property type="entry name" value="HTH_3"/>
    <property type="match status" value="1"/>
</dbReference>
<dbReference type="Proteomes" id="UP001597297">
    <property type="component" value="Unassembled WGS sequence"/>
</dbReference>
<dbReference type="SMART" id="SM00530">
    <property type="entry name" value="HTH_XRE"/>
    <property type="match status" value="1"/>
</dbReference>
<protein>
    <submittedName>
        <fullName evidence="3">Helix-turn-helix transcriptional regulator</fullName>
    </submittedName>
</protein>
<dbReference type="PROSITE" id="PS50943">
    <property type="entry name" value="HTH_CROC1"/>
    <property type="match status" value="1"/>
</dbReference>
<evidence type="ECO:0000313" key="3">
    <source>
        <dbReference type="EMBL" id="MFD2277329.1"/>
    </source>
</evidence>
<evidence type="ECO:0000313" key="4">
    <source>
        <dbReference type="Proteomes" id="UP001597297"/>
    </source>
</evidence>
<dbReference type="InterPro" id="IPR001387">
    <property type="entry name" value="Cro/C1-type_HTH"/>
</dbReference>
<name>A0ABW5E4I0_9BACT</name>
<dbReference type="EMBL" id="JBHUJC010000041">
    <property type="protein sequence ID" value="MFD2277329.1"/>
    <property type="molecule type" value="Genomic_DNA"/>
</dbReference>
<proteinExistence type="predicted"/>
<feature type="region of interest" description="Disordered" evidence="1">
    <location>
        <begin position="1"/>
        <end position="24"/>
    </location>
</feature>
<gene>
    <name evidence="3" type="ORF">ACFSQZ_12680</name>
</gene>
<feature type="domain" description="HTH cro/C1-type" evidence="2">
    <location>
        <begin position="3"/>
        <end position="57"/>
    </location>
</feature>
<keyword evidence="4" id="KW-1185">Reference proteome</keyword>
<sequence>MALKAERERQGISQQRLSEMAGVSRTGLRHVESLDTNPTLYSLLKIARALSINLSDSFKS</sequence>
<dbReference type="SUPFAM" id="SSF47413">
    <property type="entry name" value="lambda repressor-like DNA-binding domains"/>
    <property type="match status" value="1"/>
</dbReference>
<comment type="caution">
    <text evidence="3">The sequence shown here is derived from an EMBL/GenBank/DDBJ whole genome shotgun (WGS) entry which is preliminary data.</text>
</comment>
<dbReference type="InterPro" id="IPR010982">
    <property type="entry name" value="Lambda_DNA-bd_dom_sf"/>
</dbReference>
<feature type="compositionally biased region" description="Basic and acidic residues" evidence="1">
    <location>
        <begin position="1"/>
        <end position="10"/>
    </location>
</feature>
<organism evidence="3 4">
    <name type="scientific">Rubritalea spongiae</name>
    <dbReference type="NCBI Taxonomy" id="430797"/>
    <lineage>
        <taxon>Bacteria</taxon>
        <taxon>Pseudomonadati</taxon>
        <taxon>Verrucomicrobiota</taxon>
        <taxon>Verrucomicrobiia</taxon>
        <taxon>Verrucomicrobiales</taxon>
        <taxon>Rubritaleaceae</taxon>
        <taxon>Rubritalea</taxon>
    </lineage>
</organism>
<dbReference type="RefSeq" id="WP_377093886.1">
    <property type="nucleotide sequence ID" value="NZ_JBHSJM010000001.1"/>
</dbReference>
<evidence type="ECO:0000259" key="2">
    <source>
        <dbReference type="PROSITE" id="PS50943"/>
    </source>
</evidence>
<dbReference type="Gene3D" id="1.10.260.40">
    <property type="entry name" value="lambda repressor-like DNA-binding domains"/>
    <property type="match status" value="1"/>
</dbReference>
<reference evidence="4" key="1">
    <citation type="journal article" date="2019" name="Int. J. Syst. Evol. Microbiol.">
        <title>The Global Catalogue of Microorganisms (GCM) 10K type strain sequencing project: providing services to taxonomists for standard genome sequencing and annotation.</title>
        <authorList>
            <consortium name="The Broad Institute Genomics Platform"/>
            <consortium name="The Broad Institute Genome Sequencing Center for Infectious Disease"/>
            <person name="Wu L."/>
            <person name="Ma J."/>
        </authorList>
    </citation>
    <scope>NUCLEOTIDE SEQUENCE [LARGE SCALE GENOMIC DNA]</scope>
    <source>
        <strain evidence="4">JCM 16545</strain>
    </source>
</reference>